<dbReference type="EMBL" id="CAXAMN010004269">
    <property type="protein sequence ID" value="CAK9008479.1"/>
    <property type="molecule type" value="Genomic_DNA"/>
</dbReference>
<dbReference type="InterPro" id="IPR001623">
    <property type="entry name" value="DnaJ_domain"/>
</dbReference>
<organism evidence="2 3">
    <name type="scientific">Durusdinium trenchii</name>
    <dbReference type="NCBI Taxonomy" id="1381693"/>
    <lineage>
        <taxon>Eukaryota</taxon>
        <taxon>Sar</taxon>
        <taxon>Alveolata</taxon>
        <taxon>Dinophyceae</taxon>
        <taxon>Suessiales</taxon>
        <taxon>Symbiodiniaceae</taxon>
        <taxon>Durusdinium</taxon>
    </lineage>
</organism>
<evidence type="ECO:0000259" key="1">
    <source>
        <dbReference type="PROSITE" id="PS50076"/>
    </source>
</evidence>
<evidence type="ECO:0000313" key="2">
    <source>
        <dbReference type="EMBL" id="CAK9008479.1"/>
    </source>
</evidence>
<gene>
    <name evidence="2" type="ORF">CCMP2556_LOCUS9266</name>
</gene>
<keyword evidence="3" id="KW-1185">Reference proteome</keyword>
<dbReference type="CDD" id="cd06257">
    <property type="entry name" value="DnaJ"/>
    <property type="match status" value="1"/>
</dbReference>
<dbReference type="Proteomes" id="UP001642484">
    <property type="component" value="Unassembled WGS sequence"/>
</dbReference>
<proteinExistence type="predicted"/>
<comment type="caution">
    <text evidence="2">The sequence shown here is derived from an EMBL/GenBank/DDBJ whole genome shotgun (WGS) entry which is preliminary data.</text>
</comment>
<dbReference type="InterPro" id="IPR036869">
    <property type="entry name" value="J_dom_sf"/>
</dbReference>
<sequence>MAVALAVPGDVSTLKDALEEGFARCCKTGAQKLELSLEADHAEPKEAWPLEILLSKGGPQHVEITGPACRSARLGNLQMQAESPCTLQMCHVTCGNVYLEGAGCTLEDCEARSIEVSETGACALRGCHVKGARVGVSLRGPVTLEQIQVSDSVIGISVFGNLDICLHSCHLRCCSAAGLVYHVDMPMNSESTLVPMLRLVSCTMKDCARDLEVRLHVSGAEAVTFDCLPIPSGKHDVARRGGQWWKLEVSDAGHISWFEPPIAEPPKPRKKRARRALQVEMSSPLLSLRFGPNEAWACELLGLNCEELTLQQLGAAYRRKAREVHPDKQPHAAQSTSSFHKVSAAYEALLACFSASPVEKRRRRGEAVGKVLLHLCP</sequence>
<dbReference type="SUPFAM" id="SSF46565">
    <property type="entry name" value="Chaperone J-domain"/>
    <property type="match status" value="1"/>
</dbReference>
<evidence type="ECO:0000313" key="3">
    <source>
        <dbReference type="Proteomes" id="UP001642484"/>
    </source>
</evidence>
<feature type="domain" description="J" evidence="1">
    <location>
        <begin position="296"/>
        <end position="369"/>
    </location>
</feature>
<dbReference type="Gene3D" id="1.10.287.110">
    <property type="entry name" value="DnaJ domain"/>
    <property type="match status" value="1"/>
</dbReference>
<protein>
    <recommendedName>
        <fullName evidence="1">J domain-containing protein</fullName>
    </recommendedName>
</protein>
<accession>A0ABP0J2B4</accession>
<reference evidence="2 3" key="1">
    <citation type="submission" date="2024-02" db="EMBL/GenBank/DDBJ databases">
        <authorList>
            <person name="Chen Y."/>
            <person name="Shah S."/>
            <person name="Dougan E. K."/>
            <person name="Thang M."/>
            <person name="Chan C."/>
        </authorList>
    </citation>
    <scope>NUCLEOTIDE SEQUENCE [LARGE SCALE GENOMIC DNA]</scope>
</reference>
<name>A0ABP0J2B4_9DINO</name>
<dbReference type="Pfam" id="PF00226">
    <property type="entry name" value="DnaJ"/>
    <property type="match status" value="1"/>
</dbReference>
<dbReference type="PROSITE" id="PS50076">
    <property type="entry name" value="DNAJ_2"/>
    <property type="match status" value="1"/>
</dbReference>